<dbReference type="AlphaFoldDB" id="A0A803LAS3"/>
<organism evidence="10 11">
    <name type="scientific">Chenopodium quinoa</name>
    <name type="common">Quinoa</name>
    <dbReference type="NCBI Taxonomy" id="63459"/>
    <lineage>
        <taxon>Eukaryota</taxon>
        <taxon>Viridiplantae</taxon>
        <taxon>Streptophyta</taxon>
        <taxon>Embryophyta</taxon>
        <taxon>Tracheophyta</taxon>
        <taxon>Spermatophyta</taxon>
        <taxon>Magnoliopsida</taxon>
        <taxon>eudicotyledons</taxon>
        <taxon>Gunneridae</taxon>
        <taxon>Pentapetalae</taxon>
        <taxon>Caryophyllales</taxon>
        <taxon>Chenopodiaceae</taxon>
        <taxon>Chenopodioideae</taxon>
        <taxon>Atripliceae</taxon>
        <taxon>Chenopodium</taxon>
    </lineage>
</organism>
<dbReference type="RefSeq" id="XP_021763518.1">
    <property type="nucleotide sequence ID" value="XM_021907826.1"/>
</dbReference>
<dbReference type="SMR" id="A0A803LAS3"/>
<evidence type="ECO:0000313" key="10">
    <source>
        <dbReference type="EnsemblPlants" id="AUR62008962-RA:cds"/>
    </source>
</evidence>
<dbReference type="PANTHER" id="PTHR22854:SF2">
    <property type="entry name" value="INDOLE-3-GLYCEROL-PHOSPHATE SYNTHASE"/>
    <property type="match status" value="1"/>
</dbReference>
<proteinExistence type="inferred from homology"/>
<sequence>MDCGSVSLRQSLVPNSRVSFQSLKPSNLTAYFFNSRSIPRISMADHKFNAALHIQAQKSGSGYVSAAVSSVGDVQEHDLKIKEWEARILQEEMAASQGITIRRRPPIAPPSGYDGPFEVQIQDMSNTPRNILEEIIWYKDVEVSQFKERRPLDDLEKAVDDAPPARDFIGAVRAAYQRTGFPGLIAEVKKASPSRGILREDFNPIEVAKAYEKGGAACLSVLTDEKFFQGCFENLEAIRHAGVKCPLLCKEFIVDAWQIYYARTKGADAVLLIAGVLPDLDIKYFLNLCKKLGLAALVEVHDEMEMDRVLGIEGIELIGINNRDLETFKVDIGNTRKLLDARRLEILSQRDIIVVGESGLFTPADINYVQEAGVKAVLVGESLVKQTDPAKGIATLFGKDISP</sequence>
<evidence type="ECO:0000256" key="2">
    <source>
        <dbReference type="ARBA" id="ARBA00004696"/>
    </source>
</evidence>
<dbReference type="Gene3D" id="3.20.20.70">
    <property type="entry name" value="Aldolase class I"/>
    <property type="match status" value="1"/>
</dbReference>
<dbReference type="Gramene" id="AUR62008962-RA">
    <property type="protein sequence ID" value="AUR62008962-RA:cds"/>
    <property type="gene ID" value="AUR62008962"/>
</dbReference>
<keyword evidence="5" id="KW-0210">Decarboxylase</keyword>
<keyword evidence="4" id="KW-0028">Amino-acid biosynthesis</keyword>
<feature type="domain" description="Indole-3-glycerol phosphate synthase" evidence="9">
    <location>
        <begin position="132"/>
        <end position="396"/>
    </location>
</feature>
<protein>
    <recommendedName>
        <fullName evidence="3">indole-3-glycerol-phosphate synthase</fullName>
        <ecNumber evidence="3">4.1.1.48</ecNumber>
    </recommendedName>
</protein>
<dbReference type="InterPro" id="IPR011060">
    <property type="entry name" value="RibuloseP-bd_barrel"/>
</dbReference>
<evidence type="ECO:0000256" key="1">
    <source>
        <dbReference type="ARBA" id="ARBA00001633"/>
    </source>
</evidence>
<dbReference type="HAMAP" id="MF_00134_B">
    <property type="entry name" value="IGPS_B"/>
    <property type="match status" value="1"/>
</dbReference>
<dbReference type="OrthoDB" id="524799at2759"/>
<evidence type="ECO:0000256" key="8">
    <source>
        <dbReference type="ARBA" id="ARBA00023239"/>
    </source>
</evidence>
<dbReference type="SUPFAM" id="SSF51366">
    <property type="entry name" value="Ribulose-phoshate binding barrel"/>
    <property type="match status" value="1"/>
</dbReference>
<dbReference type="UniPathway" id="UPA00035">
    <property type="reaction ID" value="UER00043"/>
</dbReference>
<keyword evidence="8" id="KW-0456">Lyase</keyword>
<dbReference type="GO" id="GO:0004425">
    <property type="term" value="F:indole-3-glycerol-phosphate synthase activity"/>
    <property type="evidence" value="ECO:0007669"/>
    <property type="project" value="UniProtKB-EC"/>
</dbReference>
<dbReference type="EnsemblPlants" id="AUR62008962-RA">
    <property type="protein sequence ID" value="AUR62008962-RA:cds"/>
    <property type="gene ID" value="AUR62008962"/>
</dbReference>
<dbReference type="FunFam" id="3.20.20.70:FF:000146">
    <property type="entry name" value="Indole-3-glycerol phosphate synthase chloroplastic"/>
    <property type="match status" value="1"/>
</dbReference>
<keyword evidence="6" id="KW-0822">Tryptophan biosynthesis</keyword>
<dbReference type="EC" id="4.1.1.48" evidence="3"/>
<dbReference type="InterPro" id="IPR013785">
    <property type="entry name" value="Aldolase_TIM"/>
</dbReference>
<dbReference type="NCBIfam" id="NF001372">
    <property type="entry name" value="PRK00278.1-4"/>
    <property type="match status" value="1"/>
</dbReference>
<dbReference type="InterPro" id="IPR001468">
    <property type="entry name" value="Indole-3-GlycerolPSynthase_CS"/>
</dbReference>
<keyword evidence="11" id="KW-1185">Reference proteome</keyword>
<evidence type="ECO:0000256" key="3">
    <source>
        <dbReference type="ARBA" id="ARBA00012362"/>
    </source>
</evidence>
<dbReference type="GO" id="GO:0000162">
    <property type="term" value="P:L-tryptophan biosynthetic process"/>
    <property type="evidence" value="ECO:0007669"/>
    <property type="project" value="UniProtKB-UniPathway"/>
</dbReference>
<evidence type="ECO:0000313" key="11">
    <source>
        <dbReference type="Proteomes" id="UP000596660"/>
    </source>
</evidence>
<dbReference type="OMA" id="ASLHRCI"/>
<keyword evidence="7" id="KW-0057">Aromatic amino acid biosynthesis</keyword>
<dbReference type="InterPro" id="IPR013798">
    <property type="entry name" value="Indole-3-glycerol_P_synth_dom"/>
</dbReference>
<evidence type="ECO:0000256" key="6">
    <source>
        <dbReference type="ARBA" id="ARBA00022822"/>
    </source>
</evidence>
<evidence type="ECO:0000259" key="9">
    <source>
        <dbReference type="Pfam" id="PF00218"/>
    </source>
</evidence>
<evidence type="ECO:0000256" key="4">
    <source>
        <dbReference type="ARBA" id="ARBA00022605"/>
    </source>
</evidence>
<evidence type="ECO:0000256" key="5">
    <source>
        <dbReference type="ARBA" id="ARBA00022793"/>
    </source>
</evidence>
<dbReference type="Proteomes" id="UP000596660">
    <property type="component" value="Unplaced"/>
</dbReference>
<dbReference type="NCBIfam" id="NF001377">
    <property type="entry name" value="PRK00278.2-4"/>
    <property type="match status" value="1"/>
</dbReference>
<reference evidence="10" key="1">
    <citation type="journal article" date="2017" name="Nature">
        <title>The genome of Chenopodium quinoa.</title>
        <authorList>
            <person name="Jarvis D.E."/>
            <person name="Ho Y.S."/>
            <person name="Lightfoot D.J."/>
            <person name="Schmoeckel S.M."/>
            <person name="Li B."/>
            <person name="Borm T.J.A."/>
            <person name="Ohyanagi H."/>
            <person name="Mineta K."/>
            <person name="Michell C.T."/>
            <person name="Saber N."/>
            <person name="Kharbatia N.M."/>
            <person name="Rupper R.R."/>
            <person name="Sharp A.R."/>
            <person name="Dally N."/>
            <person name="Boughton B.A."/>
            <person name="Woo Y.H."/>
            <person name="Gao G."/>
            <person name="Schijlen E.G.W.M."/>
            <person name="Guo X."/>
            <person name="Momin A.A."/>
            <person name="Negrao S."/>
            <person name="Al-Babili S."/>
            <person name="Gehring C."/>
            <person name="Roessner U."/>
            <person name="Jung C."/>
            <person name="Murphy K."/>
            <person name="Arold S.T."/>
            <person name="Gojobori T."/>
            <person name="van der Linden C.G."/>
            <person name="van Loo E.N."/>
            <person name="Jellen E.N."/>
            <person name="Maughan P.J."/>
            <person name="Tester M."/>
        </authorList>
    </citation>
    <scope>NUCLEOTIDE SEQUENCE [LARGE SCALE GENOMIC DNA]</scope>
    <source>
        <strain evidence="10">cv. PI 614886</strain>
    </source>
</reference>
<reference evidence="10" key="2">
    <citation type="submission" date="2021-03" db="UniProtKB">
        <authorList>
            <consortium name="EnsemblPlants"/>
        </authorList>
    </citation>
    <scope>IDENTIFICATION</scope>
</reference>
<dbReference type="Pfam" id="PF00218">
    <property type="entry name" value="IGPS"/>
    <property type="match status" value="1"/>
</dbReference>
<dbReference type="PANTHER" id="PTHR22854">
    <property type="entry name" value="TRYPTOPHAN BIOSYNTHESIS PROTEIN"/>
    <property type="match status" value="1"/>
</dbReference>
<dbReference type="CDD" id="cd00331">
    <property type="entry name" value="IGPS"/>
    <property type="match status" value="1"/>
</dbReference>
<dbReference type="GeneID" id="110728172"/>
<name>A0A803LAS3_CHEQI</name>
<gene>
    <name evidence="10" type="primary">LOC110728172</name>
</gene>
<comment type="catalytic activity">
    <reaction evidence="1">
        <text>1-(2-carboxyphenylamino)-1-deoxy-D-ribulose 5-phosphate + H(+) = (1S,2R)-1-C-(indol-3-yl)glycerol 3-phosphate + CO2 + H2O</text>
        <dbReference type="Rhea" id="RHEA:23476"/>
        <dbReference type="ChEBI" id="CHEBI:15377"/>
        <dbReference type="ChEBI" id="CHEBI:15378"/>
        <dbReference type="ChEBI" id="CHEBI:16526"/>
        <dbReference type="ChEBI" id="CHEBI:58613"/>
        <dbReference type="ChEBI" id="CHEBI:58866"/>
        <dbReference type="EC" id="4.1.1.48"/>
    </reaction>
</comment>
<evidence type="ECO:0000256" key="7">
    <source>
        <dbReference type="ARBA" id="ARBA00023141"/>
    </source>
</evidence>
<dbReference type="KEGG" id="cqi:110728172"/>
<dbReference type="InterPro" id="IPR045186">
    <property type="entry name" value="Indole-3-glycerol_P_synth"/>
</dbReference>
<comment type="pathway">
    <text evidence="2">Amino-acid biosynthesis; L-tryptophan biosynthesis; L-tryptophan from chorismate: step 4/5.</text>
</comment>
<dbReference type="GO" id="GO:0004640">
    <property type="term" value="F:phosphoribosylanthranilate isomerase activity"/>
    <property type="evidence" value="ECO:0007669"/>
    <property type="project" value="TreeGrafter"/>
</dbReference>
<dbReference type="PROSITE" id="PS00614">
    <property type="entry name" value="IGPS"/>
    <property type="match status" value="1"/>
</dbReference>
<accession>A0A803LAS3</accession>